<dbReference type="GO" id="GO:0005829">
    <property type="term" value="C:cytosol"/>
    <property type="evidence" value="ECO:0007669"/>
    <property type="project" value="TreeGrafter"/>
</dbReference>
<proteinExistence type="predicted"/>
<dbReference type="Gene3D" id="1.10.8.10">
    <property type="entry name" value="DNA helicase RuvA subunit, C-terminal domain"/>
    <property type="match status" value="1"/>
</dbReference>
<dbReference type="Proteomes" id="UP001152888">
    <property type="component" value="Unassembled WGS sequence"/>
</dbReference>
<dbReference type="PANTHER" id="PTHR10677:SF25">
    <property type="entry name" value="UBIQUITIN-LIKE PROTEIN 7"/>
    <property type="match status" value="1"/>
</dbReference>
<evidence type="ECO:0000313" key="5">
    <source>
        <dbReference type="Proteomes" id="UP001152888"/>
    </source>
</evidence>
<dbReference type="InterPro" id="IPR009060">
    <property type="entry name" value="UBA-like_sf"/>
</dbReference>
<keyword evidence="5" id="KW-1185">Reference proteome</keyword>
<dbReference type="SMART" id="SM00165">
    <property type="entry name" value="UBA"/>
    <property type="match status" value="1"/>
</dbReference>
<dbReference type="AlphaFoldDB" id="A0A9P0L527"/>
<dbReference type="SUPFAM" id="SSF54236">
    <property type="entry name" value="Ubiquitin-like"/>
    <property type="match status" value="1"/>
</dbReference>
<name>A0A9P0L527_ACAOB</name>
<dbReference type="Pfam" id="PF00240">
    <property type="entry name" value="ubiquitin"/>
    <property type="match status" value="1"/>
</dbReference>
<dbReference type="GO" id="GO:0031593">
    <property type="term" value="F:polyubiquitin modification-dependent protein binding"/>
    <property type="evidence" value="ECO:0007669"/>
    <property type="project" value="TreeGrafter"/>
</dbReference>
<reference evidence="4" key="1">
    <citation type="submission" date="2022-03" db="EMBL/GenBank/DDBJ databases">
        <authorList>
            <person name="Sayadi A."/>
        </authorList>
    </citation>
    <scope>NUCLEOTIDE SEQUENCE</scope>
</reference>
<comment type="caution">
    <text evidence="4">The sequence shown here is derived from an EMBL/GenBank/DDBJ whole genome shotgun (WGS) entry which is preliminary data.</text>
</comment>
<dbReference type="Gene3D" id="3.10.20.90">
    <property type="entry name" value="Phosphatidylinositol 3-kinase Catalytic Subunit, Chain A, domain 1"/>
    <property type="match status" value="1"/>
</dbReference>
<dbReference type="SMART" id="SM00213">
    <property type="entry name" value="UBQ"/>
    <property type="match status" value="1"/>
</dbReference>
<evidence type="ECO:0000313" key="4">
    <source>
        <dbReference type="EMBL" id="CAH1988922.1"/>
    </source>
</evidence>
<sequence>MTVSLNLGIWDPSEIKNIKIHEVDLDTSVAEFKTKTEKLLKKDLSNLELIYCGQKLQNHKSLSSYGVKSGATIHIFHKINEEQVNEQKPDPGFVTSFRTLSLLAGYKNILQRFVRRDMLEKLIESTPGLLEDPGAMAIVQDPELIVHLLDLDNVAEIVAEHPILMHAANNILKIAQEEASDPNQSRATSSTGYSYSLDALSDDDDDMDSNSDTNLSQNQLSRNASFNAITAAQLAAAIANATNTAFNTNSAGIPTTSSGGNIITTEMFSNAIQQAFAYGANGSNSLVQNAPQARTEDESVEALTRKWQTQLQQMHEMGLVNDVLNLRALKATNGDVNAAAELVLGMLNEAD</sequence>
<feature type="domain" description="UBA" evidence="2">
    <location>
        <begin position="295"/>
        <end position="346"/>
    </location>
</feature>
<feature type="domain" description="Ubiquitin-like" evidence="3">
    <location>
        <begin position="3"/>
        <end position="75"/>
    </location>
</feature>
<dbReference type="PANTHER" id="PTHR10677">
    <property type="entry name" value="UBIQUILIN"/>
    <property type="match status" value="1"/>
</dbReference>
<accession>A0A9P0L527</accession>
<dbReference type="PROSITE" id="PS50053">
    <property type="entry name" value="UBIQUITIN_2"/>
    <property type="match status" value="1"/>
</dbReference>
<gene>
    <name evidence="4" type="ORF">ACAOBT_LOCUS18740</name>
</gene>
<evidence type="ECO:0000259" key="2">
    <source>
        <dbReference type="PROSITE" id="PS50030"/>
    </source>
</evidence>
<dbReference type="EMBL" id="CAKOFQ010007053">
    <property type="protein sequence ID" value="CAH1988922.1"/>
    <property type="molecule type" value="Genomic_DNA"/>
</dbReference>
<dbReference type="PROSITE" id="PS50030">
    <property type="entry name" value="UBA"/>
    <property type="match status" value="1"/>
</dbReference>
<protein>
    <recommendedName>
        <fullName evidence="6">Ubiquitin-like protein 7</fullName>
    </recommendedName>
</protein>
<evidence type="ECO:0000256" key="1">
    <source>
        <dbReference type="SAM" id="MobiDB-lite"/>
    </source>
</evidence>
<dbReference type="GO" id="GO:0006511">
    <property type="term" value="P:ubiquitin-dependent protein catabolic process"/>
    <property type="evidence" value="ECO:0007669"/>
    <property type="project" value="TreeGrafter"/>
</dbReference>
<evidence type="ECO:0008006" key="6">
    <source>
        <dbReference type="Google" id="ProtNLM"/>
    </source>
</evidence>
<feature type="region of interest" description="Disordered" evidence="1">
    <location>
        <begin position="179"/>
        <end position="218"/>
    </location>
</feature>
<organism evidence="4 5">
    <name type="scientific">Acanthoscelides obtectus</name>
    <name type="common">Bean weevil</name>
    <name type="synonym">Bruchus obtectus</name>
    <dbReference type="NCBI Taxonomy" id="200917"/>
    <lineage>
        <taxon>Eukaryota</taxon>
        <taxon>Metazoa</taxon>
        <taxon>Ecdysozoa</taxon>
        <taxon>Arthropoda</taxon>
        <taxon>Hexapoda</taxon>
        <taxon>Insecta</taxon>
        <taxon>Pterygota</taxon>
        <taxon>Neoptera</taxon>
        <taxon>Endopterygota</taxon>
        <taxon>Coleoptera</taxon>
        <taxon>Polyphaga</taxon>
        <taxon>Cucujiformia</taxon>
        <taxon>Chrysomeloidea</taxon>
        <taxon>Chrysomelidae</taxon>
        <taxon>Bruchinae</taxon>
        <taxon>Bruchini</taxon>
        <taxon>Acanthoscelides</taxon>
    </lineage>
</organism>
<evidence type="ECO:0000259" key="3">
    <source>
        <dbReference type="PROSITE" id="PS50053"/>
    </source>
</evidence>
<dbReference type="InterPro" id="IPR000626">
    <property type="entry name" value="Ubiquitin-like_dom"/>
</dbReference>
<dbReference type="InterPro" id="IPR015940">
    <property type="entry name" value="UBA"/>
</dbReference>
<dbReference type="OrthoDB" id="10016665at2759"/>
<dbReference type="CDD" id="cd14326">
    <property type="entry name" value="UBA_UBL7"/>
    <property type="match status" value="1"/>
</dbReference>
<dbReference type="InterPro" id="IPR029071">
    <property type="entry name" value="Ubiquitin-like_domsf"/>
</dbReference>
<feature type="compositionally biased region" description="Polar residues" evidence="1">
    <location>
        <begin position="181"/>
        <end position="193"/>
    </location>
</feature>
<dbReference type="SUPFAM" id="SSF46934">
    <property type="entry name" value="UBA-like"/>
    <property type="match status" value="1"/>
</dbReference>
<feature type="compositionally biased region" description="Acidic residues" evidence="1">
    <location>
        <begin position="200"/>
        <end position="209"/>
    </location>
</feature>
<dbReference type="InterPro" id="IPR047878">
    <property type="entry name" value="UBL7_UBA"/>
</dbReference>
<dbReference type="InterPro" id="IPR015496">
    <property type="entry name" value="Ubiquilin"/>
</dbReference>